<sequence>MVFSCFSTCSQSRRVLLNPDVLPPGRSVPAQDQASRSILLGSMWFFSSCVRGLDVVFPFSVVAWVLARRDVSAFATCLHDHGYFARQSGLDVVYSETGRNSNGEGFVDHLRGKCPAGSSRARAWSFPVPRSSPLPASLRRLRPPRSASRRRPLQPAS</sequence>
<gene>
    <name evidence="2" type="ORF">VTK73DRAFT_6357</name>
</gene>
<feature type="compositionally biased region" description="Low complexity" evidence="1">
    <location>
        <begin position="129"/>
        <end position="138"/>
    </location>
</feature>
<dbReference type="EMBL" id="JAZHXJ010003585">
    <property type="protein sequence ID" value="KAL1835055.1"/>
    <property type="molecule type" value="Genomic_DNA"/>
</dbReference>
<proteinExistence type="predicted"/>
<feature type="region of interest" description="Disordered" evidence="1">
    <location>
        <begin position="128"/>
        <end position="157"/>
    </location>
</feature>
<dbReference type="Proteomes" id="UP001586593">
    <property type="component" value="Unassembled WGS sequence"/>
</dbReference>
<organism evidence="2 3">
    <name type="scientific">Phialemonium thermophilum</name>
    <dbReference type="NCBI Taxonomy" id="223376"/>
    <lineage>
        <taxon>Eukaryota</taxon>
        <taxon>Fungi</taxon>
        <taxon>Dikarya</taxon>
        <taxon>Ascomycota</taxon>
        <taxon>Pezizomycotina</taxon>
        <taxon>Sordariomycetes</taxon>
        <taxon>Sordariomycetidae</taxon>
        <taxon>Cephalothecales</taxon>
        <taxon>Cephalothecaceae</taxon>
        <taxon>Phialemonium</taxon>
    </lineage>
</organism>
<reference evidence="2 3" key="1">
    <citation type="journal article" date="2024" name="Commun. Biol.">
        <title>Comparative genomic analysis of thermophilic fungi reveals convergent evolutionary adaptations and gene losses.</title>
        <authorList>
            <person name="Steindorff A.S."/>
            <person name="Aguilar-Pontes M.V."/>
            <person name="Robinson A.J."/>
            <person name="Andreopoulos B."/>
            <person name="LaButti K."/>
            <person name="Kuo A."/>
            <person name="Mondo S."/>
            <person name="Riley R."/>
            <person name="Otillar R."/>
            <person name="Haridas S."/>
            <person name="Lipzen A."/>
            <person name="Grimwood J."/>
            <person name="Schmutz J."/>
            <person name="Clum A."/>
            <person name="Reid I.D."/>
            <person name="Moisan M.C."/>
            <person name="Butler G."/>
            <person name="Nguyen T.T.M."/>
            <person name="Dewar K."/>
            <person name="Conant G."/>
            <person name="Drula E."/>
            <person name="Henrissat B."/>
            <person name="Hansel C."/>
            <person name="Singer S."/>
            <person name="Hutchinson M.I."/>
            <person name="de Vries R.P."/>
            <person name="Natvig D.O."/>
            <person name="Powell A.J."/>
            <person name="Tsang A."/>
            <person name="Grigoriev I.V."/>
        </authorList>
    </citation>
    <scope>NUCLEOTIDE SEQUENCE [LARGE SCALE GENOMIC DNA]</scope>
    <source>
        <strain evidence="2 3">ATCC 24622</strain>
    </source>
</reference>
<evidence type="ECO:0000256" key="1">
    <source>
        <dbReference type="SAM" id="MobiDB-lite"/>
    </source>
</evidence>
<keyword evidence="3" id="KW-1185">Reference proteome</keyword>
<protein>
    <submittedName>
        <fullName evidence="2">Uncharacterized protein</fullName>
    </submittedName>
</protein>
<evidence type="ECO:0000313" key="2">
    <source>
        <dbReference type="EMBL" id="KAL1835055.1"/>
    </source>
</evidence>
<evidence type="ECO:0000313" key="3">
    <source>
        <dbReference type="Proteomes" id="UP001586593"/>
    </source>
</evidence>
<accession>A0ABR3UZK4</accession>
<name>A0ABR3UZK4_9PEZI</name>
<feature type="compositionally biased region" description="Basic residues" evidence="1">
    <location>
        <begin position="139"/>
        <end position="157"/>
    </location>
</feature>
<comment type="caution">
    <text evidence="2">The sequence shown here is derived from an EMBL/GenBank/DDBJ whole genome shotgun (WGS) entry which is preliminary data.</text>
</comment>